<dbReference type="GO" id="GO:0005886">
    <property type="term" value="C:plasma membrane"/>
    <property type="evidence" value="ECO:0007669"/>
    <property type="project" value="TreeGrafter"/>
</dbReference>
<keyword evidence="1" id="KW-1133">Transmembrane helix</keyword>
<accession>A0A377J413</accession>
<evidence type="ECO:0000313" key="2">
    <source>
        <dbReference type="EMBL" id="STO97045.1"/>
    </source>
</evidence>
<sequence>MQVFGSIIWVLFSVMIIVGGVVGCFTPLEVVASLAFLLPIFLCVGGVADILYYFRVREFAGARALLFSGIFNLLLAIIFFSMGVESTSATIVYFVAFLAMFRGMLAFVYAFDLRQLHTGAFWVVLLLGVLNIAVAMIFIAFPAIGGITIGIMVSLFIVLFGIASLLGWWSARTLFRP</sequence>
<dbReference type="EMBL" id="UGHV01000001">
    <property type="protein sequence ID" value="STO97045.1"/>
    <property type="molecule type" value="Genomic_DNA"/>
</dbReference>
<dbReference type="RefSeq" id="WP_115011320.1">
    <property type="nucleotide sequence ID" value="NZ_UGHV01000001.1"/>
</dbReference>
<evidence type="ECO:0000256" key="1">
    <source>
        <dbReference type="SAM" id="Phobius"/>
    </source>
</evidence>
<feature type="transmembrane region" description="Helical" evidence="1">
    <location>
        <begin position="7"/>
        <end position="28"/>
    </location>
</feature>
<dbReference type="AlphaFoldDB" id="A0A377J413"/>
<dbReference type="InterPro" id="IPR005325">
    <property type="entry name" value="DUF308_memb"/>
</dbReference>
<gene>
    <name evidence="2" type="ORF">NCTC12410_00864</name>
</gene>
<organism evidence="2 3">
    <name type="scientific">Helicobacter canis</name>
    <dbReference type="NCBI Taxonomy" id="29419"/>
    <lineage>
        <taxon>Bacteria</taxon>
        <taxon>Pseudomonadati</taxon>
        <taxon>Campylobacterota</taxon>
        <taxon>Epsilonproteobacteria</taxon>
        <taxon>Campylobacterales</taxon>
        <taxon>Helicobacteraceae</taxon>
        <taxon>Helicobacter</taxon>
    </lineage>
</organism>
<feature type="transmembrane region" description="Helical" evidence="1">
    <location>
        <begin position="120"/>
        <end position="141"/>
    </location>
</feature>
<name>A0A377J413_9HELI</name>
<dbReference type="PANTHER" id="PTHR34989:SF1">
    <property type="entry name" value="PROTEIN HDED"/>
    <property type="match status" value="1"/>
</dbReference>
<dbReference type="Proteomes" id="UP000254841">
    <property type="component" value="Unassembled WGS sequence"/>
</dbReference>
<feature type="transmembrane region" description="Helical" evidence="1">
    <location>
        <begin position="90"/>
        <end position="111"/>
    </location>
</feature>
<dbReference type="OrthoDB" id="5324888at2"/>
<keyword evidence="1" id="KW-0812">Transmembrane</keyword>
<proteinExistence type="predicted"/>
<dbReference type="Pfam" id="PF03729">
    <property type="entry name" value="DUF308"/>
    <property type="match status" value="2"/>
</dbReference>
<dbReference type="InterPro" id="IPR052712">
    <property type="entry name" value="Acid_resist_chaperone_HdeD"/>
</dbReference>
<evidence type="ECO:0000313" key="3">
    <source>
        <dbReference type="Proteomes" id="UP000254841"/>
    </source>
</evidence>
<feature type="transmembrane region" description="Helical" evidence="1">
    <location>
        <begin position="34"/>
        <end position="52"/>
    </location>
</feature>
<reference evidence="2 3" key="1">
    <citation type="submission" date="2018-06" db="EMBL/GenBank/DDBJ databases">
        <authorList>
            <consortium name="Pathogen Informatics"/>
            <person name="Doyle S."/>
        </authorList>
    </citation>
    <scope>NUCLEOTIDE SEQUENCE [LARGE SCALE GENOMIC DNA]</scope>
    <source>
        <strain evidence="2 3">NCTC12410</strain>
    </source>
</reference>
<feature type="transmembrane region" description="Helical" evidence="1">
    <location>
        <begin position="64"/>
        <end position="84"/>
    </location>
</feature>
<feature type="transmembrane region" description="Helical" evidence="1">
    <location>
        <begin position="147"/>
        <end position="169"/>
    </location>
</feature>
<protein>
    <submittedName>
        <fullName evidence="2">Acid-resistance membrane protein</fullName>
    </submittedName>
</protein>
<dbReference type="PANTHER" id="PTHR34989">
    <property type="entry name" value="PROTEIN HDED"/>
    <property type="match status" value="1"/>
</dbReference>
<keyword evidence="1" id="KW-0472">Membrane</keyword>